<evidence type="ECO:0000313" key="2">
    <source>
        <dbReference type="EMBL" id="KAI0516633.1"/>
    </source>
</evidence>
<dbReference type="EMBL" id="JAGYWB010000007">
    <property type="protein sequence ID" value="KAI0516633.1"/>
    <property type="molecule type" value="Genomic_DNA"/>
</dbReference>
<comment type="caution">
    <text evidence="2">The sequence shown here is derived from an EMBL/GenBank/DDBJ whole genome shotgun (WGS) entry which is preliminary data.</text>
</comment>
<sequence length="164" mass="17586">MACIYIVACIRPVITGNMAEYTAPSAGYARFDEIIIPLDSGHSVLSEPVIPSTKIMVSGNNVETEDVQRKRWEKVAKLSCGTCFNLSGTIIIAGVAKPNSISHSERILFKASVVLAILTFFAGLALLISVLYENVKRTVLIGLIIVAVFCVLASVVVLSIGVFI</sequence>
<keyword evidence="3" id="KW-1185">Reference proteome</keyword>
<organism evidence="2 3">
    <name type="scientific">Dendrobium nobile</name>
    <name type="common">Orchid</name>
    <dbReference type="NCBI Taxonomy" id="94219"/>
    <lineage>
        <taxon>Eukaryota</taxon>
        <taxon>Viridiplantae</taxon>
        <taxon>Streptophyta</taxon>
        <taxon>Embryophyta</taxon>
        <taxon>Tracheophyta</taxon>
        <taxon>Spermatophyta</taxon>
        <taxon>Magnoliopsida</taxon>
        <taxon>Liliopsida</taxon>
        <taxon>Asparagales</taxon>
        <taxon>Orchidaceae</taxon>
        <taxon>Epidendroideae</taxon>
        <taxon>Malaxideae</taxon>
        <taxon>Dendrobiinae</taxon>
        <taxon>Dendrobium</taxon>
    </lineage>
</organism>
<reference evidence="2" key="1">
    <citation type="journal article" date="2022" name="Front. Genet.">
        <title>Chromosome-Scale Assembly of the Dendrobium nobile Genome Provides Insights Into the Molecular Mechanism of the Biosynthesis of the Medicinal Active Ingredient of Dendrobium.</title>
        <authorList>
            <person name="Xu Q."/>
            <person name="Niu S.-C."/>
            <person name="Li K.-L."/>
            <person name="Zheng P.-J."/>
            <person name="Zhang X.-J."/>
            <person name="Jia Y."/>
            <person name="Liu Y."/>
            <person name="Niu Y.-X."/>
            <person name="Yu L.-H."/>
            <person name="Chen D.-F."/>
            <person name="Zhang G.-Q."/>
        </authorList>
    </citation>
    <scope>NUCLEOTIDE SEQUENCE</scope>
    <source>
        <tissue evidence="2">Leaf</tissue>
    </source>
</reference>
<feature type="transmembrane region" description="Helical" evidence="1">
    <location>
        <begin position="78"/>
        <end position="96"/>
    </location>
</feature>
<protein>
    <submittedName>
        <fullName evidence="2">Uncharacterized protein</fullName>
    </submittedName>
</protein>
<feature type="transmembrane region" description="Helical" evidence="1">
    <location>
        <begin position="108"/>
        <end position="132"/>
    </location>
</feature>
<feature type="transmembrane region" description="Helical" evidence="1">
    <location>
        <begin position="139"/>
        <end position="163"/>
    </location>
</feature>
<name>A0A8T3BT67_DENNO</name>
<dbReference type="SMR" id="A0A8T3BT67"/>
<evidence type="ECO:0000313" key="3">
    <source>
        <dbReference type="Proteomes" id="UP000829196"/>
    </source>
</evidence>
<keyword evidence="1" id="KW-1133">Transmembrane helix</keyword>
<accession>A0A8T3BT67</accession>
<proteinExistence type="predicted"/>
<keyword evidence="1" id="KW-0472">Membrane</keyword>
<dbReference type="Proteomes" id="UP000829196">
    <property type="component" value="Unassembled WGS sequence"/>
</dbReference>
<keyword evidence="1" id="KW-0812">Transmembrane</keyword>
<dbReference type="AlphaFoldDB" id="A0A8T3BT67"/>
<gene>
    <name evidence="2" type="ORF">KFK09_009310</name>
</gene>
<evidence type="ECO:0000256" key="1">
    <source>
        <dbReference type="SAM" id="Phobius"/>
    </source>
</evidence>